<dbReference type="Proteomes" id="UP000003843">
    <property type="component" value="Unassembled WGS sequence"/>
</dbReference>
<dbReference type="AlphaFoldDB" id="D0WDD6"/>
<dbReference type="EMBL" id="ACEQ02000049">
    <property type="protein sequence ID" value="EEZ74423.1"/>
    <property type="molecule type" value="Genomic_DNA"/>
</dbReference>
<evidence type="ECO:0000313" key="1">
    <source>
        <dbReference type="EMBL" id="EEZ74423.1"/>
    </source>
</evidence>
<reference evidence="1 2" key="1">
    <citation type="submission" date="2009-10" db="EMBL/GenBank/DDBJ databases">
        <authorList>
            <person name="Weinstock G."/>
            <person name="Sodergren E."/>
            <person name="Clifton S."/>
            <person name="Fulton L."/>
            <person name="Fulton B."/>
            <person name="Courtney L."/>
            <person name="Fronick C."/>
            <person name="Harrison M."/>
            <person name="Strong C."/>
            <person name="Farmer C."/>
            <person name="Delahaunty K."/>
            <person name="Markovic C."/>
            <person name="Hall O."/>
            <person name="Minx P."/>
            <person name="Tomlinson C."/>
            <person name="Mitreva M."/>
            <person name="Nelson J."/>
            <person name="Hou S."/>
            <person name="Wollam A."/>
            <person name="Pepin K.H."/>
            <person name="Johnson M."/>
            <person name="Bhonagiri V."/>
            <person name="Nash W.E."/>
            <person name="Warren W."/>
            <person name="Chinwalla A."/>
            <person name="Mardis E.R."/>
            <person name="Wilson R.K."/>
        </authorList>
    </citation>
    <scope>NUCLEOTIDE SEQUENCE [LARGE SCALE GENOMIC DNA]</scope>
    <source>
        <strain evidence="1 2">ATCC 23970</strain>
    </source>
</reference>
<proteinExistence type="predicted"/>
<name>D0WDD6_NEILA</name>
<evidence type="ECO:0000313" key="2">
    <source>
        <dbReference type="Proteomes" id="UP000003843"/>
    </source>
</evidence>
<gene>
    <name evidence="1" type="ORF">NEILACOT_05572</name>
</gene>
<sequence length="51" mass="5693">MKAFEDKALYIALHKGRIFLILSHFAVLQSPTSSGSLLPRILILSHFAVLQ</sequence>
<organism evidence="1 2">
    <name type="scientific">Neisseria lactamica ATCC 23970</name>
    <dbReference type="NCBI Taxonomy" id="546265"/>
    <lineage>
        <taxon>Bacteria</taxon>
        <taxon>Pseudomonadati</taxon>
        <taxon>Pseudomonadota</taxon>
        <taxon>Betaproteobacteria</taxon>
        <taxon>Neisseriales</taxon>
        <taxon>Neisseriaceae</taxon>
        <taxon>Neisseria</taxon>
    </lineage>
</organism>
<comment type="caution">
    <text evidence="1">The sequence shown here is derived from an EMBL/GenBank/DDBJ whole genome shotgun (WGS) entry which is preliminary data.</text>
</comment>
<protein>
    <submittedName>
        <fullName evidence="1">Uncharacterized protein</fullName>
    </submittedName>
</protein>
<accession>D0WDD6</accession>